<gene>
    <name evidence="1" type="ORF">TNIN_251471</name>
</gene>
<protein>
    <submittedName>
        <fullName evidence="1">Uncharacterized protein</fullName>
    </submittedName>
</protein>
<dbReference type="Proteomes" id="UP000886998">
    <property type="component" value="Unassembled WGS sequence"/>
</dbReference>
<sequence>MAPKATYYRFPSPVNRLKYPVEGSDHHHCGMHSSRPTPLGPRAMIGVINEKRCERQRRGWIFSPFRRKISLRFFRSGFMLLLQITTD</sequence>
<proteinExistence type="predicted"/>
<accession>A0A8X7C7M9</accession>
<dbReference type="AlphaFoldDB" id="A0A8X7C7M9"/>
<dbReference type="EMBL" id="BMAV01013258">
    <property type="protein sequence ID" value="GFY60691.1"/>
    <property type="molecule type" value="Genomic_DNA"/>
</dbReference>
<comment type="caution">
    <text evidence="1">The sequence shown here is derived from an EMBL/GenBank/DDBJ whole genome shotgun (WGS) entry which is preliminary data.</text>
</comment>
<reference evidence="1" key="1">
    <citation type="submission" date="2020-08" db="EMBL/GenBank/DDBJ databases">
        <title>Multicomponent nature underlies the extraordinary mechanical properties of spider dragline silk.</title>
        <authorList>
            <person name="Kono N."/>
            <person name="Nakamura H."/>
            <person name="Mori M."/>
            <person name="Yoshida Y."/>
            <person name="Ohtoshi R."/>
            <person name="Malay A.D."/>
            <person name="Moran D.A.P."/>
            <person name="Tomita M."/>
            <person name="Numata K."/>
            <person name="Arakawa K."/>
        </authorList>
    </citation>
    <scope>NUCLEOTIDE SEQUENCE</scope>
</reference>
<evidence type="ECO:0000313" key="1">
    <source>
        <dbReference type="EMBL" id="GFY60691.1"/>
    </source>
</evidence>
<name>A0A8X7C7M9_9ARAC</name>
<organism evidence="1 2">
    <name type="scientific">Trichonephila inaurata madagascariensis</name>
    <dbReference type="NCBI Taxonomy" id="2747483"/>
    <lineage>
        <taxon>Eukaryota</taxon>
        <taxon>Metazoa</taxon>
        <taxon>Ecdysozoa</taxon>
        <taxon>Arthropoda</taxon>
        <taxon>Chelicerata</taxon>
        <taxon>Arachnida</taxon>
        <taxon>Araneae</taxon>
        <taxon>Araneomorphae</taxon>
        <taxon>Entelegynae</taxon>
        <taxon>Araneoidea</taxon>
        <taxon>Nephilidae</taxon>
        <taxon>Trichonephila</taxon>
        <taxon>Trichonephila inaurata</taxon>
    </lineage>
</organism>
<keyword evidence="2" id="KW-1185">Reference proteome</keyword>
<evidence type="ECO:0000313" key="2">
    <source>
        <dbReference type="Proteomes" id="UP000886998"/>
    </source>
</evidence>